<dbReference type="Proteomes" id="UP000007752">
    <property type="component" value="Chromosome 7"/>
</dbReference>
<dbReference type="PANTHER" id="PTHR43394:SF1">
    <property type="entry name" value="ATP-BINDING CASSETTE SUB-FAMILY B MEMBER 10, MITOCHONDRIAL"/>
    <property type="match status" value="1"/>
</dbReference>
<dbReference type="PROSITE" id="PS50893">
    <property type="entry name" value="ABC_TRANSPORTER_2"/>
    <property type="match status" value="1"/>
</dbReference>
<feature type="transmembrane region" description="Helical" evidence="7">
    <location>
        <begin position="412"/>
        <end position="434"/>
    </location>
</feature>
<dbReference type="InterPro" id="IPR036640">
    <property type="entry name" value="ABC1_TM_sf"/>
</dbReference>
<dbReference type="PANTHER" id="PTHR43394">
    <property type="entry name" value="ATP-DEPENDENT PERMEASE MDL1, MITOCHONDRIAL"/>
    <property type="match status" value="1"/>
</dbReference>
<dbReference type="GO" id="GO:0140359">
    <property type="term" value="F:ABC-type transporter activity"/>
    <property type="evidence" value="ECO:0007669"/>
    <property type="project" value="InterPro"/>
</dbReference>
<dbReference type="GO" id="GO:0016020">
    <property type="term" value="C:membrane"/>
    <property type="evidence" value="ECO:0007669"/>
    <property type="project" value="UniProtKB-SubCell"/>
</dbReference>
<comment type="subcellular location">
    <subcellularLocation>
        <location evidence="1">Membrane</location>
        <topology evidence="1">Multi-pass membrane protein</topology>
    </subcellularLocation>
</comment>
<dbReference type="SMART" id="SM00382">
    <property type="entry name" value="AAA"/>
    <property type="match status" value="1"/>
</dbReference>
<dbReference type="InterPro" id="IPR020568">
    <property type="entry name" value="Ribosomal_Su5_D2-typ_SF"/>
</dbReference>
<feature type="domain" description="ABC transporter" evidence="8">
    <location>
        <begin position="474"/>
        <end position="678"/>
    </location>
</feature>
<dbReference type="Gene3D" id="1.20.1560.10">
    <property type="entry name" value="ABC transporter type 1, transmembrane domain"/>
    <property type="match status" value="2"/>
</dbReference>
<dbReference type="InterPro" id="IPR003593">
    <property type="entry name" value="AAA+_ATPase"/>
</dbReference>
<dbReference type="AlphaFoldDB" id="B9FV14"/>
<evidence type="ECO:0000256" key="7">
    <source>
        <dbReference type="SAM" id="Phobius"/>
    </source>
</evidence>
<gene>
    <name evidence="10" type="ORF">OsJ_25686</name>
</gene>
<dbReference type="InterPro" id="IPR003439">
    <property type="entry name" value="ABC_transporter-like_ATP-bd"/>
</dbReference>
<organism evidence="10">
    <name type="scientific">Oryza sativa subsp. japonica</name>
    <name type="common">Rice</name>
    <dbReference type="NCBI Taxonomy" id="39947"/>
    <lineage>
        <taxon>Eukaryota</taxon>
        <taxon>Viridiplantae</taxon>
        <taxon>Streptophyta</taxon>
        <taxon>Embryophyta</taxon>
        <taxon>Tracheophyta</taxon>
        <taxon>Spermatophyta</taxon>
        <taxon>Magnoliopsida</taxon>
        <taxon>Liliopsida</taxon>
        <taxon>Poales</taxon>
        <taxon>Poaceae</taxon>
        <taxon>BOP clade</taxon>
        <taxon>Oryzoideae</taxon>
        <taxon>Oryzeae</taxon>
        <taxon>Oryzinae</taxon>
        <taxon>Oryza</taxon>
        <taxon>Oryza sativa</taxon>
    </lineage>
</organism>
<dbReference type="GO" id="GO:0016887">
    <property type="term" value="F:ATP hydrolysis activity"/>
    <property type="evidence" value="ECO:0007669"/>
    <property type="project" value="InterPro"/>
</dbReference>
<protein>
    <submittedName>
        <fullName evidence="10">Uncharacterized protein</fullName>
    </submittedName>
</protein>
<dbReference type="Pfam" id="PF00005">
    <property type="entry name" value="ABC_tran"/>
    <property type="match status" value="1"/>
</dbReference>
<evidence type="ECO:0000256" key="3">
    <source>
        <dbReference type="ARBA" id="ARBA00022741"/>
    </source>
</evidence>
<feature type="domain" description="ABC transmembrane type-1" evidence="9">
    <location>
        <begin position="183"/>
        <end position="439"/>
    </location>
</feature>
<dbReference type="GO" id="GO:0005524">
    <property type="term" value="F:ATP binding"/>
    <property type="evidence" value="ECO:0007669"/>
    <property type="project" value="UniProtKB-KW"/>
</dbReference>
<reference evidence="10" key="2">
    <citation type="submission" date="2008-12" db="EMBL/GenBank/DDBJ databases">
        <title>Improved gene annotation of the rice (Oryza sativa) genomes.</title>
        <authorList>
            <person name="Wang J."/>
            <person name="Li R."/>
            <person name="Fan W."/>
            <person name="Huang Q."/>
            <person name="Zhang J."/>
            <person name="Zhou Y."/>
            <person name="Hu Y."/>
            <person name="Zi S."/>
            <person name="Li J."/>
            <person name="Ni P."/>
            <person name="Zheng H."/>
            <person name="Zhang Y."/>
            <person name="Zhao M."/>
            <person name="Hao Q."/>
            <person name="McDermott J."/>
            <person name="Samudrala R."/>
            <person name="Kristiansen K."/>
            <person name="Wong G.K.-S."/>
        </authorList>
    </citation>
    <scope>NUCLEOTIDE SEQUENCE</scope>
</reference>
<accession>B9FV14</accession>
<dbReference type="SUPFAM" id="SSF90123">
    <property type="entry name" value="ABC transporter transmembrane region"/>
    <property type="match status" value="1"/>
</dbReference>
<dbReference type="InterPro" id="IPR039421">
    <property type="entry name" value="Type_1_exporter"/>
</dbReference>
<feature type="transmembrane region" description="Helical" evidence="7">
    <location>
        <begin position="379"/>
        <end position="400"/>
    </location>
</feature>
<dbReference type="Gene3D" id="3.30.230.30">
    <property type="entry name" value="Impact, N-terminal domain"/>
    <property type="match status" value="1"/>
</dbReference>
<feature type="transmembrane region" description="Helical" evidence="7">
    <location>
        <begin position="217"/>
        <end position="238"/>
    </location>
</feature>
<keyword evidence="6 7" id="KW-0472">Membrane</keyword>
<dbReference type="InterPro" id="IPR011527">
    <property type="entry name" value="ABC1_TM_dom"/>
</dbReference>
<evidence type="ECO:0000256" key="4">
    <source>
        <dbReference type="ARBA" id="ARBA00022840"/>
    </source>
</evidence>
<dbReference type="InterPro" id="IPR027417">
    <property type="entry name" value="P-loop_NTPase"/>
</dbReference>
<reference evidence="10" key="1">
    <citation type="journal article" date="2005" name="PLoS Biol.">
        <title>The genomes of Oryza sativa: a history of duplications.</title>
        <authorList>
            <person name="Yu J."/>
            <person name="Wang J."/>
            <person name="Lin W."/>
            <person name="Li S."/>
            <person name="Li H."/>
            <person name="Zhou J."/>
            <person name="Ni P."/>
            <person name="Dong W."/>
            <person name="Hu S."/>
            <person name="Zeng C."/>
            <person name="Zhang J."/>
            <person name="Zhang Y."/>
            <person name="Li R."/>
            <person name="Xu Z."/>
            <person name="Li S."/>
            <person name="Li X."/>
            <person name="Zheng H."/>
            <person name="Cong L."/>
            <person name="Lin L."/>
            <person name="Yin J."/>
            <person name="Geng J."/>
            <person name="Li G."/>
            <person name="Shi J."/>
            <person name="Liu J."/>
            <person name="Lv H."/>
            <person name="Li J."/>
            <person name="Wang J."/>
            <person name="Deng Y."/>
            <person name="Ran L."/>
            <person name="Shi X."/>
            <person name="Wang X."/>
            <person name="Wu Q."/>
            <person name="Li C."/>
            <person name="Ren X."/>
            <person name="Wang J."/>
            <person name="Wang X."/>
            <person name="Li D."/>
            <person name="Liu D."/>
            <person name="Zhang X."/>
            <person name="Ji Z."/>
            <person name="Zhao W."/>
            <person name="Sun Y."/>
            <person name="Zhang Z."/>
            <person name="Bao J."/>
            <person name="Han Y."/>
            <person name="Dong L."/>
            <person name="Ji J."/>
            <person name="Chen P."/>
            <person name="Wu S."/>
            <person name="Liu J."/>
            <person name="Xiao Y."/>
            <person name="Bu D."/>
            <person name="Tan J."/>
            <person name="Yang L."/>
            <person name="Ye C."/>
            <person name="Zhang J."/>
            <person name="Xu J."/>
            <person name="Zhou Y."/>
            <person name="Yu Y."/>
            <person name="Zhang B."/>
            <person name="Zhuang S."/>
            <person name="Wei H."/>
            <person name="Liu B."/>
            <person name="Lei M."/>
            <person name="Yu H."/>
            <person name="Li Y."/>
            <person name="Xu H."/>
            <person name="Wei S."/>
            <person name="He X."/>
            <person name="Fang L."/>
            <person name="Zhang Z."/>
            <person name="Zhang Y."/>
            <person name="Huang X."/>
            <person name="Su Z."/>
            <person name="Tong W."/>
            <person name="Li J."/>
            <person name="Tong Z."/>
            <person name="Li S."/>
            <person name="Ye J."/>
            <person name="Wang L."/>
            <person name="Fang L."/>
            <person name="Lei T."/>
            <person name="Chen C."/>
            <person name="Chen H."/>
            <person name="Xu Z."/>
            <person name="Li H."/>
            <person name="Huang H."/>
            <person name="Zhang F."/>
            <person name="Xu H."/>
            <person name="Li N."/>
            <person name="Zhao C."/>
            <person name="Li S."/>
            <person name="Dong L."/>
            <person name="Huang Y."/>
            <person name="Li L."/>
            <person name="Xi Y."/>
            <person name="Qi Q."/>
            <person name="Li W."/>
            <person name="Zhang B."/>
            <person name="Hu W."/>
            <person name="Zhang Y."/>
            <person name="Tian X."/>
            <person name="Jiao Y."/>
            <person name="Liang X."/>
            <person name="Jin J."/>
            <person name="Gao L."/>
            <person name="Zheng W."/>
            <person name="Hao B."/>
            <person name="Liu S."/>
            <person name="Wang W."/>
            <person name="Yuan L."/>
            <person name="Cao M."/>
            <person name="McDermott J."/>
            <person name="Samudrala R."/>
            <person name="Wang J."/>
            <person name="Wong G.K."/>
            <person name="Yang H."/>
        </authorList>
    </citation>
    <scope>NUCLEOTIDE SEQUENCE [LARGE SCALE GENOMIC DNA]</scope>
</reference>
<evidence type="ECO:0000259" key="8">
    <source>
        <dbReference type="PROSITE" id="PS50893"/>
    </source>
</evidence>
<keyword evidence="2 7" id="KW-0812">Transmembrane</keyword>
<dbReference type="Gene3D" id="3.30.70.240">
    <property type="match status" value="1"/>
</dbReference>
<keyword evidence="4" id="KW-0067">ATP-binding</keyword>
<dbReference type="PROSITE" id="PS50929">
    <property type="entry name" value="ABC_TM1F"/>
    <property type="match status" value="1"/>
</dbReference>
<keyword evidence="5 7" id="KW-1133">Transmembrane helix</keyword>
<sequence length="724" mass="77664">MAFLQQVAVADATHNCWAYRHGQDYRSSDDGEPAGTAGRPILAAIDGQGFDRVMVVVTRWFGGIKLGAGGLVRAYGGAAAECLRTAPRLPLLVMARLQLLAGFEDLGTLHATLPAFGAEKRDEQFDANGVCLRIELPADQKTTTRMTDKDDAPASTPPLRRLGSLRTLWPFVRRHSGLFTAWLLALAVSSAATLSLPPAVKQMIDHGFSSGGQINRAFALLMLVAVVMALGTAARFYFVSLLGEKVVADLRSQLYAHLIQLGAGFHDRSRSGELVSRLTADTELLRSVVGSTIPRLAAWSLLGIPLAVLPIIIGARKLRTVARNSQDRIADANSLASETLGAVRTVQAHAREPYERGRFDKALGDAIGAARRRIGAQSLVTASAILLVFGAIVGVLWLGAHDVIDGRLSAGTLGQFVLYALIGGGSVGALAEVWNELQRAAGGMGRIGELLQEDIEIRAPAQPHALPQPLRGEIRFDDVVFHYPQRPEQAALDHFNLHVRPGETVALVGPSGAGKSTVLSMLLRFHDPASGRIDVDGIDVRQVDPAELRAQLALVPQQPTLFAASARDNIRYGRLQASDAEVEDAARAAEADGFLRALPQGYDSELATSALDAQSEHSVQQALERLMAGRTTLVIAHRLATVLKADRIVVMDQGRIVAEGTHAQLLAEEGLNGESHIIIEFKPEANGSGHHSEATPRYELDDGRPLVRDGREFTTSGGELRLTI</sequence>
<dbReference type="SUPFAM" id="SSF54211">
    <property type="entry name" value="Ribosomal protein S5 domain 2-like"/>
    <property type="match status" value="1"/>
</dbReference>
<evidence type="ECO:0000256" key="1">
    <source>
        <dbReference type="ARBA" id="ARBA00004141"/>
    </source>
</evidence>
<dbReference type="EMBL" id="CM000144">
    <property type="protein sequence ID" value="EEE67871.1"/>
    <property type="molecule type" value="Genomic_DNA"/>
</dbReference>
<feature type="transmembrane region" description="Helical" evidence="7">
    <location>
        <begin position="177"/>
        <end position="196"/>
    </location>
</feature>
<evidence type="ECO:0000313" key="10">
    <source>
        <dbReference type="EMBL" id="EEE67871.1"/>
    </source>
</evidence>
<keyword evidence="3" id="KW-0547">Nucleotide-binding</keyword>
<feature type="transmembrane region" description="Helical" evidence="7">
    <location>
        <begin position="296"/>
        <end position="315"/>
    </location>
</feature>
<evidence type="ECO:0000256" key="5">
    <source>
        <dbReference type="ARBA" id="ARBA00022989"/>
    </source>
</evidence>
<proteinExistence type="predicted"/>
<evidence type="ECO:0000256" key="6">
    <source>
        <dbReference type="ARBA" id="ARBA00023136"/>
    </source>
</evidence>
<evidence type="ECO:0000256" key="2">
    <source>
        <dbReference type="ARBA" id="ARBA00022692"/>
    </source>
</evidence>
<dbReference type="Gene3D" id="3.40.50.300">
    <property type="entry name" value="P-loop containing nucleotide triphosphate hydrolases"/>
    <property type="match status" value="2"/>
</dbReference>
<dbReference type="Pfam" id="PF00664">
    <property type="entry name" value="ABC_membrane"/>
    <property type="match status" value="1"/>
</dbReference>
<dbReference type="InterPro" id="IPR036956">
    <property type="entry name" value="Impact_N_sf"/>
</dbReference>
<name>B9FV14_ORYSJ</name>
<dbReference type="Pfam" id="PF01205">
    <property type="entry name" value="Impact_N"/>
    <property type="match status" value="1"/>
</dbReference>
<dbReference type="InterPro" id="IPR001498">
    <property type="entry name" value="Impact_N"/>
</dbReference>
<dbReference type="SUPFAM" id="SSF52540">
    <property type="entry name" value="P-loop containing nucleoside triphosphate hydrolases"/>
    <property type="match status" value="1"/>
</dbReference>
<evidence type="ECO:0000259" key="9">
    <source>
        <dbReference type="PROSITE" id="PS50929"/>
    </source>
</evidence>
<dbReference type="CDD" id="cd18575">
    <property type="entry name" value="ABC_6TM_bac_exporter_ABCB8_10_like"/>
    <property type="match status" value="1"/>
</dbReference>